<evidence type="ECO:0000256" key="4">
    <source>
        <dbReference type="ARBA" id="ARBA00022840"/>
    </source>
</evidence>
<evidence type="ECO:0000313" key="9">
    <source>
        <dbReference type="Proteomes" id="UP000199639"/>
    </source>
</evidence>
<dbReference type="Gene3D" id="3.40.50.300">
    <property type="entry name" value="P-loop containing nucleotide triphosphate hydrolases"/>
    <property type="match status" value="1"/>
</dbReference>
<dbReference type="EMBL" id="FNIB01000013">
    <property type="protein sequence ID" value="SDO23974.1"/>
    <property type="molecule type" value="Genomic_DNA"/>
</dbReference>
<dbReference type="STRING" id="1424659.SAMN05216368_11325"/>
<dbReference type="InterPro" id="IPR003439">
    <property type="entry name" value="ABC_transporter-like_ATP-bd"/>
</dbReference>
<dbReference type="InterPro" id="IPR017871">
    <property type="entry name" value="ABC_transporter-like_CS"/>
</dbReference>
<reference evidence="7 9" key="1">
    <citation type="submission" date="2016-10" db="EMBL/GenBank/DDBJ databases">
        <authorList>
            <person name="Varghese N."/>
            <person name="Submissions S."/>
        </authorList>
    </citation>
    <scope>NUCLEOTIDE SEQUENCE [LARGE SCALE GENOMIC DNA]</scope>
    <source>
        <strain evidence="7 9">CGMCC 1.11215</strain>
    </source>
</reference>
<dbReference type="SUPFAM" id="SSF52540">
    <property type="entry name" value="P-loop containing nucleoside triphosphate hydrolases"/>
    <property type="match status" value="1"/>
</dbReference>
<reference evidence="8 10" key="2">
    <citation type="submission" date="2019-03" db="EMBL/GenBank/DDBJ databases">
        <title>Genomics of glacier-inhabiting Cryobacterium strains.</title>
        <authorList>
            <person name="Liu Q."/>
            <person name="Xin Y.-H."/>
        </authorList>
    </citation>
    <scope>NUCLEOTIDE SEQUENCE [LARGE SCALE GENOMIC DNA]</scope>
    <source>
        <strain evidence="8 10">Hh8</strain>
    </source>
</reference>
<evidence type="ECO:0000256" key="1">
    <source>
        <dbReference type="ARBA" id="ARBA00005417"/>
    </source>
</evidence>
<dbReference type="AlphaFoldDB" id="A0A4R8V7N9"/>
<dbReference type="RefSeq" id="WP_092341756.1">
    <property type="nucleotide sequence ID" value="NZ_FNIB01000013.1"/>
</dbReference>
<keyword evidence="10" id="KW-1185">Reference proteome</keyword>
<organism evidence="7 9">
    <name type="scientific">Cryobacterium flavum</name>
    <dbReference type="NCBI Taxonomy" id="1424659"/>
    <lineage>
        <taxon>Bacteria</taxon>
        <taxon>Bacillati</taxon>
        <taxon>Actinomycetota</taxon>
        <taxon>Actinomycetes</taxon>
        <taxon>Micrococcales</taxon>
        <taxon>Microbacteriaceae</taxon>
        <taxon>Cryobacterium</taxon>
    </lineage>
</organism>
<evidence type="ECO:0000256" key="5">
    <source>
        <dbReference type="ARBA" id="ARBA00022970"/>
    </source>
</evidence>
<evidence type="ECO:0000313" key="10">
    <source>
        <dbReference type="Proteomes" id="UP000298252"/>
    </source>
</evidence>
<accession>A0A4R8V7N9</accession>
<sequence>MSALLEVKDLHAGYGASRIVRGVSLSVEEGAGIVLFGRNGVGKSTFMQALMGMVTPSSGQVLLAGKQLAGRPAHEIAKAGLAIVPQGRRLFPDLTVQENLMLGIRQTPKGWTLDTLYELLPRLAERTAQPAGLLSGGEQQMVAIGRALLRNPSVLLLDEPSEGLAPRIIAELAGVLRTLRADGLTVLIVEQNLKLGLTMSDHVAIMDVGKIVHESTVTEFRRSPDIARRYLGVI</sequence>
<proteinExistence type="inferred from homology"/>
<dbReference type="GO" id="GO:0015658">
    <property type="term" value="F:branched-chain amino acid transmembrane transporter activity"/>
    <property type="evidence" value="ECO:0007669"/>
    <property type="project" value="TreeGrafter"/>
</dbReference>
<gene>
    <name evidence="8" type="ORF">E3O21_06805</name>
    <name evidence="7" type="ORF">SAMN05216368_11325</name>
</gene>
<dbReference type="PROSITE" id="PS50893">
    <property type="entry name" value="ABC_TRANSPORTER_2"/>
    <property type="match status" value="1"/>
</dbReference>
<evidence type="ECO:0000256" key="2">
    <source>
        <dbReference type="ARBA" id="ARBA00022448"/>
    </source>
</evidence>
<dbReference type="EMBL" id="SOFD01000022">
    <property type="protein sequence ID" value="TFB77974.1"/>
    <property type="molecule type" value="Genomic_DNA"/>
</dbReference>
<evidence type="ECO:0000259" key="6">
    <source>
        <dbReference type="PROSITE" id="PS50893"/>
    </source>
</evidence>
<dbReference type="CDD" id="cd03224">
    <property type="entry name" value="ABC_TM1139_LivF_branched"/>
    <property type="match status" value="1"/>
</dbReference>
<protein>
    <submittedName>
        <fullName evidence="8">ABC transporter ATP-binding protein</fullName>
    </submittedName>
    <submittedName>
        <fullName evidence="7">Branched-chain amino acid transport system ATP-binding protein</fullName>
    </submittedName>
</protein>
<dbReference type="GO" id="GO:0005524">
    <property type="term" value="F:ATP binding"/>
    <property type="evidence" value="ECO:0007669"/>
    <property type="project" value="UniProtKB-KW"/>
</dbReference>
<keyword evidence="5" id="KW-0029">Amino-acid transport</keyword>
<dbReference type="InterPro" id="IPR027417">
    <property type="entry name" value="P-loop_NTPase"/>
</dbReference>
<evidence type="ECO:0000313" key="8">
    <source>
        <dbReference type="EMBL" id="TFB77974.1"/>
    </source>
</evidence>
<keyword evidence="3" id="KW-0547">Nucleotide-binding</keyword>
<dbReference type="Proteomes" id="UP000298252">
    <property type="component" value="Unassembled WGS sequence"/>
</dbReference>
<dbReference type="PROSITE" id="PS00211">
    <property type="entry name" value="ABC_TRANSPORTER_1"/>
    <property type="match status" value="1"/>
</dbReference>
<dbReference type="Pfam" id="PF00005">
    <property type="entry name" value="ABC_tran"/>
    <property type="match status" value="1"/>
</dbReference>
<dbReference type="GO" id="GO:0015807">
    <property type="term" value="P:L-amino acid transport"/>
    <property type="evidence" value="ECO:0007669"/>
    <property type="project" value="TreeGrafter"/>
</dbReference>
<keyword evidence="2" id="KW-0813">Transport</keyword>
<keyword evidence="4 7" id="KW-0067">ATP-binding</keyword>
<dbReference type="InterPro" id="IPR052156">
    <property type="entry name" value="BCAA_Transport_ATP-bd_LivF"/>
</dbReference>
<dbReference type="SMART" id="SM00382">
    <property type="entry name" value="AAA"/>
    <property type="match status" value="1"/>
</dbReference>
<evidence type="ECO:0000313" key="7">
    <source>
        <dbReference type="EMBL" id="SDO23974.1"/>
    </source>
</evidence>
<dbReference type="Proteomes" id="UP000199639">
    <property type="component" value="Unassembled WGS sequence"/>
</dbReference>
<comment type="similarity">
    <text evidence="1">Belongs to the ABC transporter superfamily.</text>
</comment>
<dbReference type="PANTHER" id="PTHR43820:SF2">
    <property type="entry name" value="ABC TRANSPORTER ATP-BINDING PROTEIN"/>
    <property type="match status" value="1"/>
</dbReference>
<feature type="domain" description="ABC transporter" evidence="6">
    <location>
        <begin position="5"/>
        <end position="233"/>
    </location>
</feature>
<dbReference type="PANTHER" id="PTHR43820">
    <property type="entry name" value="HIGH-AFFINITY BRANCHED-CHAIN AMINO ACID TRANSPORT ATP-BINDING PROTEIN LIVF"/>
    <property type="match status" value="1"/>
</dbReference>
<dbReference type="InterPro" id="IPR003593">
    <property type="entry name" value="AAA+_ATPase"/>
</dbReference>
<name>A0A4R8V7N9_9MICO</name>
<evidence type="ECO:0000256" key="3">
    <source>
        <dbReference type="ARBA" id="ARBA00022741"/>
    </source>
</evidence>
<dbReference type="GO" id="GO:0016887">
    <property type="term" value="F:ATP hydrolysis activity"/>
    <property type="evidence" value="ECO:0007669"/>
    <property type="project" value="InterPro"/>
</dbReference>